<dbReference type="PROSITE" id="PS50012">
    <property type="entry name" value="RCC1_3"/>
    <property type="match status" value="2"/>
</dbReference>
<keyword evidence="4" id="KW-0677">Repeat</keyword>
<evidence type="ECO:0000256" key="2">
    <source>
        <dbReference type="ARBA" id="ARBA00022525"/>
    </source>
</evidence>
<organism evidence="8">
    <name type="scientific">marine metagenome</name>
    <dbReference type="NCBI Taxonomy" id="408172"/>
    <lineage>
        <taxon>unclassified sequences</taxon>
        <taxon>metagenomes</taxon>
        <taxon>ecological metagenomes</taxon>
    </lineage>
</organism>
<proteinExistence type="predicted"/>
<dbReference type="InterPro" id="IPR028974">
    <property type="entry name" value="TSP_type-3_rpt"/>
</dbReference>
<dbReference type="Pfam" id="PF18884">
    <property type="entry name" value="TSP3_bac"/>
    <property type="match status" value="1"/>
</dbReference>
<comment type="subcellular location">
    <subcellularLocation>
        <location evidence="1">Secreted</location>
    </subcellularLocation>
</comment>
<accession>A0A382W2N0</accession>
<dbReference type="Gene3D" id="2.130.10.30">
    <property type="entry name" value="Regulator of chromosome condensation 1/beta-lactamase-inhibitor protein II"/>
    <property type="match status" value="1"/>
</dbReference>
<gene>
    <name evidence="8" type="ORF">METZ01_LOCUS405724</name>
</gene>
<dbReference type="PANTHER" id="PTHR22870:SF408">
    <property type="entry name" value="OS09G0560450 PROTEIN"/>
    <property type="match status" value="1"/>
</dbReference>
<name>A0A382W2N0_9ZZZZ</name>
<dbReference type="SUPFAM" id="SSF103647">
    <property type="entry name" value="TSP type-3 repeat"/>
    <property type="match status" value="1"/>
</dbReference>
<dbReference type="PANTHER" id="PTHR22870">
    <property type="entry name" value="REGULATOR OF CHROMOSOME CONDENSATION"/>
    <property type="match status" value="1"/>
</dbReference>
<evidence type="ECO:0000256" key="4">
    <source>
        <dbReference type="ARBA" id="ARBA00022737"/>
    </source>
</evidence>
<evidence type="ECO:0000256" key="5">
    <source>
        <dbReference type="ARBA" id="ARBA00022837"/>
    </source>
</evidence>
<feature type="non-terminal residue" evidence="8">
    <location>
        <position position="280"/>
    </location>
</feature>
<dbReference type="SUPFAM" id="SSF49313">
    <property type="entry name" value="Cadherin-like"/>
    <property type="match status" value="1"/>
</dbReference>
<dbReference type="PRINTS" id="PR00205">
    <property type="entry name" value="CADHERIN"/>
</dbReference>
<dbReference type="GO" id="GO:0007156">
    <property type="term" value="P:homophilic cell adhesion via plasma membrane adhesion molecules"/>
    <property type="evidence" value="ECO:0007669"/>
    <property type="project" value="InterPro"/>
</dbReference>
<dbReference type="InterPro" id="IPR051210">
    <property type="entry name" value="Ub_ligase/GEF_domain"/>
</dbReference>
<dbReference type="InterPro" id="IPR009091">
    <property type="entry name" value="RCC1/BLIP-II"/>
</dbReference>
<dbReference type="InterPro" id="IPR000408">
    <property type="entry name" value="Reg_chr_condens"/>
</dbReference>
<evidence type="ECO:0000259" key="7">
    <source>
        <dbReference type="PROSITE" id="PS50268"/>
    </source>
</evidence>
<protein>
    <recommendedName>
        <fullName evidence="7">Cadherin domain-containing protein</fullName>
    </recommendedName>
</protein>
<evidence type="ECO:0000313" key="8">
    <source>
        <dbReference type="EMBL" id="SVD52870.1"/>
    </source>
</evidence>
<keyword evidence="2" id="KW-0964">Secreted</keyword>
<feature type="compositionally biased region" description="Acidic residues" evidence="6">
    <location>
        <begin position="251"/>
        <end position="266"/>
    </location>
</feature>
<dbReference type="SUPFAM" id="SSF50985">
    <property type="entry name" value="RCC1/BLIP-II"/>
    <property type="match status" value="1"/>
</dbReference>
<dbReference type="EMBL" id="UINC01156447">
    <property type="protein sequence ID" value="SVD52870.1"/>
    <property type="molecule type" value="Genomic_DNA"/>
</dbReference>
<dbReference type="Gene3D" id="2.60.40.60">
    <property type="entry name" value="Cadherins"/>
    <property type="match status" value="1"/>
</dbReference>
<dbReference type="PROSITE" id="PS50268">
    <property type="entry name" value="CADHERIN_2"/>
    <property type="match status" value="1"/>
</dbReference>
<feature type="region of interest" description="Disordered" evidence="6">
    <location>
        <begin position="251"/>
        <end position="280"/>
    </location>
</feature>
<dbReference type="AlphaFoldDB" id="A0A382W2N0"/>
<feature type="domain" description="Cadherin" evidence="7">
    <location>
        <begin position="147"/>
        <end position="262"/>
    </location>
</feature>
<evidence type="ECO:0000256" key="6">
    <source>
        <dbReference type="SAM" id="MobiDB-lite"/>
    </source>
</evidence>
<evidence type="ECO:0000256" key="1">
    <source>
        <dbReference type="ARBA" id="ARBA00004613"/>
    </source>
</evidence>
<dbReference type="InterPro" id="IPR059100">
    <property type="entry name" value="TSP3_bac"/>
</dbReference>
<dbReference type="GO" id="GO:0005509">
    <property type="term" value="F:calcium ion binding"/>
    <property type="evidence" value="ECO:0007669"/>
    <property type="project" value="InterPro"/>
</dbReference>
<feature type="non-terminal residue" evidence="8">
    <location>
        <position position="1"/>
    </location>
</feature>
<sequence length="280" mass="29048">GSNNLGSLGDGTNLDRHSPVKVVDSGVVDVAAGLYFSLFLKEDGSVWAMGRNQYYNLGDGTNQGRNSPVKVVDSGVVAVTAGGAHSQIVKTDGSLWSVGANAFGQLGDGTTSDRNVWTKVLDAGVRDVTAAGPSVFVFADPNKAPTDLTLTPGTILENQPAGTIVGDLNVTDPDAFLGPQSFAYSFDAGNGSTHNHLFSLAANGTIRANSTLDHEAHAALSIRVKVTDDHNASLQKAFAISVTNVVEDLDGDGIEDHADPDDDGDGFSDAMELAYGSDPR</sequence>
<dbReference type="GO" id="GO:0016020">
    <property type="term" value="C:membrane"/>
    <property type="evidence" value="ECO:0007669"/>
    <property type="project" value="InterPro"/>
</dbReference>
<dbReference type="CDD" id="cd11304">
    <property type="entry name" value="Cadherin_repeat"/>
    <property type="match status" value="1"/>
</dbReference>
<keyword evidence="3" id="KW-0732">Signal</keyword>
<keyword evidence="5" id="KW-0106">Calcium</keyword>
<dbReference type="Pfam" id="PF00415">
    <property type="entry name" value="RCC1"/>
    <property type="match status" value="3"/>
</dbReference>
<dbReference type="InterPro" id="IPR002126">
    <property type="entry name" value="Cadherin-like_dom"/>
</dbReference>
<dbReference type="Pfam" id="PF00028">
    <property type="entry name" value="Cadherin"/>
    <property type="match status" value="1"/>
</dbReference>
<evidence type="ECO:0000256" key="3">
    <source>
        <dbReference type="ARBA" id="ARBA00022729"/>
    </source>
</evidence>
<dbReference type="InterPro" id="IPR015919">
    <property type="entry name" value="Cadherin-like_sf"/>
</dbReference>
<reference evidence="8" key="1">
    <citation type="submission" date="2018-05" db="EMBL/GenBank/DDBJ databases">
        <authorList>
            <person name="Lanie J.A."/>
            <person name="Ng W.-L."/>
            <person name="Kazmierczak K.M."/>
            <person name="Andrzejewski T.M."/>
            <person name="Davidsen T.M."/>
            <person name="Wayne K.J."/>
            <person name="Tettelin H."/>
            <person name="Glass J.I."/>
            <person name="Rusch D."/>
            <person name="Podicherti R."/>
            <person name="Tsui H.-C.T."/>
            <person name="Winkler M.E."/>
        </authorList>
    </citation>
    <scope>NUCLEOTIDE SEQUENCE</scope>
</reference>